<evidence type="ECO:0000313" key="2">
    <source>
        <dbReference type="EMBL" id="SMS01921.1"/>
    </source>
</evidence>
<dbReference type="Proteomes" id="UP000196125">
    <property type="component" value="Unassembled WGS sequence"/>
</dbReference>
<evidence type="ECO:0000313" key="4">
    <source>
        <dbReference type="Proteomes" id="UP001283366"/>
    </source>
</evidence>
<sequence>MTSEKVRGKIWGLCSSCGPTEIVSRLKNVHLLGPAGMVMGIVVMTCKQCQQVVNVPDESIECVREVYGQLTTQDISS</sequence>
<accession>A0A1Y6IY24</accession>
<keyword evidence="4" id="KW-1185">Reference proteome</keyword>
<gene>
    <name evidence="1" type="ORF">SBX37_06675</name>
    <name evidence="2" type="ORF">VIM7927_03232</name>
</gene>
<proteinExistence type="predicted"/>
<dbReference type="Proteomes" id="UP001283366">
    <property type="component" value="Unassembled WGS sequence"/>
</dbReference>
<reference evidence="1 4" key="2">
    <citation type="submission" date="2023-11" db="EMBL/GenBank/DDBJ databases">
        <title>Plant-associative lifestyle of Vibrio porteresiae and its evolutionary dynamics.</title>
        <authorList>
            <person name="Rameshkumar N."/>
            <person name="Kirti K."/>
        </authorList>
    </citation>
    <scope>NUCLEOTIDE SEQUENCE [LARGE SCALE GENOMIC DNA]</scope>
    <source>
        <strain evidence="1 4">MSSRF38</strain>
    </source>
</reference>
<dbReference type="OrthoDB" id="5879232at2"/>
<dbReference type="AlphaFoldDB" id="A0A1Y6IY24"/>
<evidence type="ECO:0000313" key="1">
    <source>
        <dbReference type="EMBL" id="MDW6002546.1"/>
    </source>
</evidence>
<dbReference type="RefSeq" id="WP_087481948.1">
    <property type="nucleotide sequence ID" value="NZ_AP024883.1"/>
</dbReference>
<dbReference type="EMBL" id="FXXI01000007">
    <property type="protein sequence ID" value="SMS01921.1"/>
    <property type="molecule type" value="Genomic_DNA"/>
</dbReference>
<protein>
    <submittedName>
        <fullName evidence="2">Uncharacterized protein</fullName>
    </submittedName>
</protein>
<dbReference type="EMBL" id="JAWRCO010000001">
    <property type="protein sequence ID" value="MDW6002546.1"/>
    <property type="molecule type" value="Genomic_DNA"/>
</dbReference>
<reference evidence="2 3" key="1">
    <citation type="submission" date="2017-05" db="EMBL/GenBank/DDBJ databases">
        <authorList>
            <person name="Song R."/>
            <person name="Chenine A.L."/>
            <person name="Ruprecht R.M."/>
        </authorList>
    </citation>
    <scope>NUCLEOTIDE SEQUENCE [LARGE SCALE GENOMIC DNA]</scope>
    <source>
        <strain evidence="2 3">CECT 7927</strain>
    </source>
</reference>
<name>A0A1Y6IY24_9VIBR</name>
<evidence type="ECO:0000313" key="3">
    <source>
        <dbReference type="Proteomes" id="UP000196125"/>
    </source>
</evidence>
<organism evidence="2 3">
    <name type="scientific">Vibrio mangrovi</name>
    <dbReference type="NCBI Taxonomy" id="474394"/>
    <lineage>
        <taxon>Bacteria</taxon>
        <taxon>Pseudomonadati</taxon>
        <taxon>Pseudomonadota</taxon>
        <taxon>Gammaproteobacteria</taxon>
        <taxon>Vibrionales</taxon>
        <taxon>Vibrionaceae</taxon>
        <taxon>Vibrio</taxon>
    </lineage>
</organism>